<proteinExistence type="predicted"/>
<evidence type="ECO:0000313" key="1">
    <source>
        <dbReference type="EMBL" id="KWX69948.1"/>
    </source>
</evidence>
<evidence type="ECO:0000313" key="3">
    <source>
        <dbReference type="Proteomes" id="UP000070252"/>
    </source>
</evidence>
<dbReference type="AlphaFoldDB" id="A0A1G9KEV2"/>
<dbReference type="EMBL" id="LIPY01000124">
    <property type="protein sequence ID" value="KWX69948.1"/>
    <property type="molecule type" value="Genomic_DNA"/>
</dbReference>
<organism evidence="2 4">
    <name type="scientific">Paenibacillus jilunlii</name>
    <dbReference type="NCBI Taxonomy" id="682956"/>
    <lineage>
        <taxon>Bacteria</taxon>
        <taxon>Bacillati</taxon>
        <taxon>Bacillota</taxon>
        <taxon>Bacilli</taxon>
        <taxon>Bacillales</taxon>
        <taxon>Paenibacillaceae</taxon>
        <taxon>Paenibacillus</taxon>
    </lineage>
</organism>
<evidence type="ECO:0000313" key="4">
    <source>
        <dbReference type="Proteomes" id="UP000182783"/>
    </source>
</evidence>
<dbReference type="Proteomes" id="UP000070252">
    <property type="component" value="Unassembled WGS sequence"/>
</dbReference>
<sequence>MFDFELTKEDMEQIGSLNTTTEFDIMLDTLGGSSYGDALKFMKKNAVVATIISGRDAVRPDYVDAVEEERF</sequence>
<protein>
    <recommendedName>
        <fullName evidence="5">Zinc-binding dehydrogenase</fullName>
    </recommendedName>
</protein>
<dbReference type="OrthoDB" id="9792162at2"/>
<dbReference type="Proteomes" id="UP000182783">
    <property type="component" value="Unassembled WGS sequence"/>
</dbReference>
<reference evidence="1 3" key="1">
    <citation type="submission" date="2015-08" db="EMBL/GenBank/DDBJ databases">
        <title>Genome of Paenibacillus jilunlii.</title>
        <authorList>
            <person name="Sant'Anna F.H."/>
            <person name="Ambrosini A."/>
            <person name="Souza R."/>
            <person name="Bach E."/>
            <person name="Fernandes G."/>
            <person name="Balsanelli E."/>
            <person name="Baura V.A."/>
            <person name="Pedrosa F.O."/>
            <person name="Souza E.M."/>
            <person name="Passaglia L."/>
        </authorList>
    </citation>
    <scope>NUCLEOTIDE SEQUENCE [LARGE SCALE GENOMIC DNA]</scope>
    <source>
        <strain evidence="1 3">DSM 23019</strain>
    </source>
</reference>
<reference evidence="2 4" key="2">
    <citation type="submission" date="2016-10" db="EMBL/GenBank/DDBJ databases">
        <authorList>
            <person name="de Groot N.N."/>
        </authorList>
    </citation>
    <scope>NUCLEOTIDE SEQUENCE [LARGE SCALE GENOMIC DNA]</scope>
    <source>
        <strain evidence="2 4">CGMCC 1.10239</strain>
    </source>
</reference>
<accession>A0A1G9KEV2</accession>
<name>A0A1G9KEV2_9BACL</name>
<dbReference type="EMBL" id="FNGM01000003">
    <property type="protein sequence ID" value="SDL48410.1"/>
    <property type="molecule type" value="Genomic_DNA"/>
</dbReference>
<gene>
    <name evidence="1" type="ORF">AML91_29795</name>
    <name evidence="2" type="ORF">SAMN05216191_103244</name>
</gene>
<evidence type="ECO:0000313" key="2">
    <source>
        <dbReference type="EMBL" id="SDL48410.1"/>
    </source>
</evidence>
<evidence type="ECO:0008006" key="5">
    <source>
        <dbReference type="Google" id="ProtNLM"/>
    </source>
</evidence>
<keyword evidence="3" id="KW-1185">Reference proteome</keyword>